<gene>
    <name evidence="5" type="primary">LOC109007708</name>
</gene>
<dbReference type="GeneID" id="109007708"/>
<protein>
    <submittedName>
        <fullName evidence="5">Diacylglycerol kinase theta-like</fullName>
    </submittedName>
</protein>
<reference evidence="5" key="1">
    <citation type="submission" date="2025-08" db="UniProtKB">
        <authorList>
            <consortium name="RefSeq"/>
        </authorList>
    </citation>
    <scope>IDENTIFICATION</scope>
    <source>
        <tissue evidence="5">Leaves</tissue>
    </source>
</reference>
<evidence type="ECO:0000256" key="2">
    <source>
        <dbReference type="ARBA" id="ARBA00022737"/>
    </source>
</evidence>
<name>A0A2I4GGL1_JUGRE</name>
<keyword evidence="4" id="KW-1185">Reference proteome</keyword>
<dbReference type="PANTHER" id="PTHR47841:SF3">
    <property type="entry name" value="OS09G0492800 PROTEIN"/>
    <property type="match status" value="1"/>
</dbReference>
<evidence type="ECO:0000256" key="3">
    <source>
        <dbReference type="ARBA" id="ARBA00022833"/>
    </source>
</evidence>
<keyword evidence="2" id="KW-0677">Repeat</keyword>
<sequence length="291" mass="31917">MSNKTLNQTRSFLLNRSASMEFPYSPPYCTTSVPKKYSLIEYPTSPQLILGEEMLHFSHPQHPLSQLNLPDQFTCAGCKEDGAGMRFSCQSCDFQLHEFCALAPPDLKGHPLHFQHRLIFYSKPVKGGGVSKSKCDICCKPIKGFAFRCGACGFQMHPSCSKLASEINLSCHSHTLRLLTAYTTSNGDIPGFVCGECKRKRSGRVYHCRVCDYHLHAVCAKNMVNGLHDNGCNKGLEKPSMLSAAAKVASQVVGVIIEGIVEGFAQSVGEVFIQNVAKGNGHSRNNPSKQN</sequence>
<dbReference type="InterPro" id="IPR002219">
    <property type="entry name" value="PKC_DAG/PE"/>
</dbReference>
<accession>A0A2I4GGL1</accession>
<dbReference type="PANTHER" id="PTHR47841">
    <property type="entry name" value="DIACYLGLYCEROL KINASE THETA-LIKE-RELATED"/>
    <property type="match status" value="1"/>
</dbReference>
<dbReference type="InterPro" id="IPR004146">
    <property type="entry name" value="DC1"/>
</dbReference>
<dbReference type="STRING" id="51240.A0A2I4GGL1"/>
<organism evidence="4 5">
    <name type="scientific">Juglans regia</name>
    <name type="common">English walnut</name>
    <dbReference type="NCBI Taxonomy" id="51240"/>
    <lineage>
        <taxon>Eukaryota</taxon>
        <taxon>Viridiplantae</taxon>
        <taxon>Streptophyta</taxon>
        <taxon>Embryophyta</taxon>
        <taxon>Tracheophyta</taxon>
        <taxon>Spermatophyta</taxon>
        <taxon>Magnoliopsida</taxon>
        <taxon>eudicotyledons</taxon>
        <taxon>Gunneridae</taxon>
        <taxon>Pentapetalae</taxon>
        <taxon>rosids</taxon>
        <taxon>fabids</taxon>
        <taxon>Fagales</taxon>
        <taxon>Juglandaceae</taxon>
        <taxon>Juglans</taxon>
    </lineage>
</organism>
<dbReference type="RefSeq" id="XP_018843037.1">
    <property type="nucleotide sequence ID" value="XM_018987492.2"/>
</dbReference>
<dbReference type="Gramene" id="Jr11_17800_p1">
    <property type="protein sequence ID" value="cds.Jr11_17800_p1"/>
    <property type="gene ID" value="Jr11_17800"/>
</dbReference>
<dbReference type="PROSITE" id="PS50081">
    <property type="entry name" value="ZF_DAG_PE_2"/>
    <property type="match status" value="1"/>
</dbReference>
<dbReference type="Proteomes" id="UP000235220">
    <property type="component" value="Chromosome 11"/>
</dbReference>
<evidence type="ECO:0000313" key="4">
    <source>
        <dbReference type="Proteomes" id="UP000235220"/>
    </source>
</evidence>
<dbReference type="GO" id="GO:0046872">
    <property type="term" value="F:metal ion binding"/>
    <property type="evidence" value="ECO:0007669"/>
    <property type="project" value="UniProtKB-KW"/>
</dbReference>
<proteinExistence type="predicted"/>
<dbReference type="SMART" id="SM00109">
    <property type="entry name" value="C1"/>
    <property type="match status" value="2"/>
</dbReference>
<keyword evidence="3" id="KW-0862">Zinc</keyword>
<dbReference type="KEGG" id="jre:109007708"/>
<keyword evidence="1" id="KW-0479">Metal-binding</keyword>
<dbReference type="InterPro" id="IPR046349">
    <property type="entry name" value="C1-like_sf"/>
</dbReference>
<dbReference type="Pfam" id="PF03107">
    <property type="entry name" value="C1_2"/>
    <property type="match status" value="3"/>
</dbReference>
<dbReference type="SUPFAM" id="SSF57889">
    <property type="entry name" value="Cysteine-rich domain"/>
    <property type="match status" value="2"/>
</dbReference>
<evidence type="ECO:0000256" key="1">
    <source>
        <dbReference type="ARBA" id="ARBA00022723"/>
    </source>
</evidence>
<evidence type="ECO:0000313" key="5">
    <source>
        <dbReference type="RefSeq" id="XP_018843037.1"/>
    </source>
</evidence>
<dbReference type="OrthoDB" id="1909414at2759"/>
<dbReference type="AlphaFoldDB" id="A0A2I4GGL1"/>